<dbReference type="Pfam" id="PF00394">
    <property type="entry name" value="Cu-oxidase"/>
    <property type="match status" value="1"/>
</dbReference>
<dbReference type="InterPro" id="IPR011706">
    <property type="entry name" value="Cu-oxidase_C"/>
</dbReference>
<organism evidence="6 7">
    <name type="scientific">Bradyrhizobium nitroreducens</name>
    <dbReference type="NCBI Taxonomy" id="709803"/>
    <lineage>
        <taxon>Bacteria</taxon>
        <taxon>Pseudomonadati</taxon>
        <taxon>Pseudomonadota</taxon>
        <taxon>Alphaproteobacteria</taxon>
        <taxon>Hyphomicrobiales</taxon>
        <taxon>Nitrobacteraceae</taxon>
        <taxon>Bradyrhizobium</taxon>
    </lineage>
</organism>
<name>A0A2M6UDW3_9BRAD</name>
<feature type="domain" description="Plastocyanin-like" evidence="3">
    <location>
        <begin position="282"/>
        <end position="372"/>
    </location>
</feature>
<feature type="domain" description="Plastocyanin-like" evidence="4">
    <location>
        <begin position="506"/>
        <end position="598"/>
    </location>
</feature>
<keyword evidence="7" id="KW-1185">Reference proteome</keyword>
<keyword evidence="1" id="KW-0479">Metal-binding</keyword>
<dbReference type="PROSITE" id="PS00079">
    <property type="entry name" value="MULTICOPPER_OXIDASE1"/>
    <property type="match status" value="1"/>
</dbReference>
<feature type="domain" description="Plastocyanin-like" evidence="5">
    <location>
        <begin position="162"/>
        <end position="235"/>
    </location>
</feature>
<evidence type="ECO:0000313" key="7">
    <source>
        <dbReference type="Proteomes" id="UP000228930"/>
    </source>
</evidence>
<dbReference type="GO" id="GO:0016491">
    <property type="term" value="F:oxidoreductase activity"/>
    <property type="evidence" value="ECO:0007669"/>
    <property type="project" value="UniProtKB-KW"/>
</dbReference>
<proteinExistence type="predicted"/>
<evidence type="ECO:0000256" key="1">
    <source>
        <dbReference type="ARBA" id="ARBA00022723"/>
    </source>
</evidence>
<dbReference type="AlphaFoldDB" id="A0A2M6UDW3"/>
<protein>
    <recommendedName>
        <fullName evidence="8">Multicopper oxidase</fullName>
    </recommendedName>
</protein>
<dbReference type="GO" id="GO:0005507">
    <property type="term" value="F:copper ion binding"/>
    <property type="evidence" value="ECO:0007669"/>
    <property type="project" value="InterPro"/>
</dbReference>
<dbReference type="RefSeq" id="WP_161497249.1">
    <property type="nucleotide sequence ID" value="NZ_LFJC01000003.1"/>
</dbReference>
<dbReference type="InterPro" id="IPR011707">
    <property type="entry name" value="Cu-oxidase-like_N"/>
</dbReference>
<dbReference type="InterPro" id="IPR033138">
    <property type="entry name" value="Cu_oxidase_CS"/>
</dbReference>
<keyword evidence="2" id="KW-0560">Oxidoreductase</keyword>
<dbReference type="Pfam" id="PF07732">
    <property type="entry name" value="Cu-oxidase_3"/>
    <property type="match status" value="1"/>
</dbReference>
<evidence type="ECO:0000259" key="5">
    <source>
        <dbReference type="Pfam" id="PF07732"/>
    </source>
</evidence>
<gene>
    <name evidence="6" type="ORF">TSA1_19690</name>
</gene>
<evidence type="ECO:0000259" key="4">
    <source>
        <dbReference type="Pfam" id="PF07731"/>
    </source>
</evidence>
<accession>A0A2M6UDW3</accession>
<dbReference type="SUPFAM" id="SSF49503">
    <property type="entry name" value="Cupredoxins"/>
    <property type="match status" value="3"/>
</dbReference>
<dbReference type="Pfam" id="PF07731">
    <property type="entry name" value="Cu-oxidase_2"/>
    <property type="match status" value="1"/>
</dbReference>
<dbReference type="Proteomes" id="UP000228930">
    <property type="component" value="Unassembled WGS sequence"/>
</dbReference>
<dbReference type="EMBL" id="LFJC01000003">
    <property type="protein sequence ID" value="PIT02728.1"/>
    <property type="molecule type" value="Genomic_DNA"/>
</dbReference>
<evidence type="ECO:0008006" key="8">
    <source>
        <dbReference type="Google" id="ProtNLM"/>
    </source>
</evidence>
<evidence type="ECO:0000259" key="3">
    <source>
        <dbReference type="Pfam" id="PF00394"/>
    </source>
</evidence>
<dbReference type="PANTHER" id="PTHR11709">
    <property type="entry name" value="MULTI-COPPER OXIDASE"/>
    <property type="match status" value="1"/>
</dbReference>
<evidence type="ECO:0000256" key="2">
    <source>
        <dbReference type="ARBA" id="ARBA00023002"/>
    </source>
</evidence>
<evidence type="ECO:0000313" key="6">
    <source>
        <dbReference type="EMBL" id="PIT02728.1"/>
    </source>
</evidence>
<dbReference type="PANTHER" id="PTHR11709:SF518">
    <property type="entry name" value="MULTICOPPER OXIDASE"/>
    <property type="match status" value="1"/>
</dbReference>
<sequence>MLVNFGRIVLGTVILSGYGPLLAVVAFVSSAVTQAGFVSTAAAQADPTCAPGVHWDTLNPPLIHQPFKSAKVVQPISKDKPYELSAEFVTATIAGCKVSLRSYNSPANVQRDFLVGDTIKAKPGDTLYIRLTNNLPDRAVGDDFPQHPAPAGHAGHFSFNITNLHTHGLHVAPNGPLGKPESDNVFVEIAPGATQDYEIKIPLNHPSGTFWYHAHLHGSTAVQVSSGMSGALVIEGGGATNGELKTIPEIAAAEERIFVLQQLVFGPDGKLEDFKSGFIDHPEWARDTTVNGQAVPTLKLRPGEVQRWRFVHAGISERIDLALDEHKLYEVAVDGISLDRIVPWDQVELGPGNRTDVLVKAGAPGTYSLRAKPLPLLASFKSLRSAARLSAVRNQDETPQDIIARFPQRIEVSPGDLIARIVVEGDPLEMKLPTPDQLKKAVPEFKPISDTEIKLPPEEVLFNMRGRRCDSNTGLCAPPNCLPGTPDCEQRFLAGPRGDQVFMPDTGRTFQLNQTSKWLLDGVGEAHVFHIHVNPFQVDRAEPDSVTDKRIWRDTLIIINSEAPKPIWTRYLDFTGSFVMHCHVLSHEDRGMMEKITIKP</sequence>
<reference evidence="6 7" key="1">
    <citation type="submission" date="2015-06" db="EMBL/GenBank/DDBJ databases">
        <title>Comparative genome analysis of nirS-carrying Bradyrhizobium sp. strains.</title>
        <authorList>
            <person name="Ishii S."/>
            <person name="Jang J."/>
            <person name="Nishizawa T."/>
            <person name="Senoo K."/>
        </authorList>
    </citation>
    <scope>NUCLEOTIDE SEQUENCE [LARGE SCALE GENOMIC DNA]</scope>
    <source>
        <strain evidence="6 7">TSA1</strain>
    </source>
</reference>
<comment type="caution">
    <text evidence="6">The sequence shown here is derived from an EMBL/GenBank/DDBJ whole genome shotgun (WGS) entry which is preliminary data.</text>
</comment>
<dbReference type="CDD" id="cd13853">
    <property type="entry name" value="CuRO_1_Tth-MCO_like"/>
    <property type="match status" value="1"/>
</dbReference>
<dbReference type="InterPro" id="IPR008972">
    <property type="entry name" value="Cupredoxin"/>
</dbReference>
<dbReference type="Gene3D" id="2.60.40.420">
    <property type="entry name" value="Cupredoxins - blue copper proteins"/>
    <property type="match status" value="3"/>
</dbReference>
<dbReference type="InterPro" id="IPR001117">
    <property type="entry name" value="Cu-oxidase_2nd"/>
</dbReference>
<dbReference type="PROSITE" id="PS00080">
    <property type="entry name" value="MULTICOPPER_OXIDASE2"/>
    <property type="match status" value="1"/>
</dbReference>
<dbReference type="InterPro" id="IPR002355">
    <property type="entry name" value="Cu_oxidase_Cu_BS"/>
</dbReference>
<dbReference type="InterPro" id="IPR045087">
    <property type="entry name" value="Cu-oxidase_fam"/>
</dbReference>